<reference evidence="1 2" key="1">
    <citation type="submission" date="2016-10" db="EMBL/GenBank/DDBJ databases">
        <title>Comparative genome analysis of multiple Pseudomonas spp. focuses on biocontrol and plant growth promoting traits.</title>
        <authorList>
            <person name="Tao X.-Y."/>
            <person name="Taylor C.G."/>
        </authorList>
    </citation>
    <scope>NUCLEOTIDE SEQUENCE [LARGE SCALE GENOMIC DNA]</scope>
    <source>
        <strain evidence="1 2">36G2</strain>
    </source>
</reference>
<dbReference type="AlphaFoldDB" id="A0A423PBG3"/>
<dbReference type="Proteomes" id="UP000283619">
    <property type="component" value="Unassembled WGS sequence"/>
</dbReference>
<dbReference type="EMBL" id="MOBZ01000002">
    <property type="protein sequence ID" value="ROO12959.1"/>
    <property type="molecule type" value="Genomic_DNA"/>
</dbReference>
<organism evidence="1 2">
    <name type="scientific">Pseudomonas fluorescens</name>
    <dbReference type="NCBI Taxonomy" id="294"/>
    <lineage>
        <taxon>Bacteria</taxon>
        <taxon>Pseudomonadati</taxon>
        <taxon>Pseudomonadota</taxon>
        <taxon>Gammaproteobacteria</taxon>
        <taxon>Pseudomonadales</taxon>
        <taxon>Pseudomonadaceae</taxon>
        <taxon>Pseudomonas</taxon>
    </lineage>
</organism>
<protein>
    <submittedName>
        <fullName evidence="1">Uncharacterized protein</fullName>
    </submittedName>
</protein>
<evidence type="ECO:0000313" key="2">
    <source>
        <dbReference type="Proteomes" id="UP000283619"/>
    </source>
</evidence>
<accession>A0A423PBG3</accession>
<name>A0A423PBG3_PSEFL</name>
<sequence>MVDELEQFQQDLLESVRQMKAGEAARVTPMPFSAAEKPSVEASSTLGLGNRVAIESGGSVR</sequence>
<proteinExistence type="predicted"/>
<evidence type="ECO:0000313" key="1">
    <source>
        <dbReference type="EMBL" id="ROO12959.1"/>
    </source>
</evidence>
<gene>
    <name evidence="1" type="ORF">BK673_02760</name>
</gene>
<comment type="caution">
    <text evidence="1">The sequence shown here is derived from an EMBL/GenBank/DDBJ whole genome shotgun (WGS) entry which is preliminary data.</text>
</comment>